<evidence type="ECO:0000313" key="6">
    <source>
        <dbReference type="Proteomes" id="UP000004324"/>
    </source>
</evidence>
<evidence type="ECO:0000256" key="3">
    <source>
        <dbReference type="ARBA" id="ARBA00023004"/>
    </source>
</evidence>
<dbReference type="PANTHER" id="PTHR21180:SF9">
    <property type="entry name" value="TYPE II SECRETION SYSTEM PROTEIN K"/>
    <property type="match status" value="1"/>
</dbReference>
<keyword evidence="6" id="KW-1185">Reference proteome</keyword>
<dbReference type="InterPro" id="IPR013785">
    <property type="entry name" value="Aldolase_TIM"/>
</dbReference>
<organism evidence="5 6">
    <name type="scientific">Pelosinus fermentans B4</name>
    <dbReference type="NCBI Taxonomy" id="1149862"/>
    <lineage>
        <taxon>Bacteria</taxon>
        <taxon>Bacillati</taxon>
        <taxon>Bacillota</taxon>
        <taxon>Negativicutes</taxon>
        <taxon>Selenomonadales</taxon>
        <taxon>Sporomusaceae</taxon>
        <taxon>Pelosinus</taxon>
    </lineage>
</organism>
<dbReference type="GO" id="GO:0003824">
    <property type="term" value="F:catalytic activity"/>
    <property type="evidence" value="ECO:0007669"/>
    <property type="project" value="InterPro"/>
</dbReference>
<name>I8R9S0_9FIRM</name>
<dbReference type="AlphaFoldDB" id="I8R9S0"/>
<sequence length="445" mass="50198">MDVFDKLKILTDAAKYDVACTSSGVNKKASAGGIGSAAASGICHSFSGDGRCISLLKVLMTNVCAYDCKYCVNRKSNDTPRASFTPRELAELTINFYRRNYIEGLFLSSGVLKNPDYTTEQMIEALRILREEYRFFGYIHAKAIPGTDSGLIARLGMLTDRMSVNIELPSQSSLQLLAPDKSKHSILAPMKYIQNRIQENSTDIIKYRHAPKFVPAGQSTQMIIGATPDTDFQILNLTEGLYKKYKLKRVFFSAYMPVAENVLLPTLDTTPPLWREHRLYQADWLLRFYGFTANELLDQQHQSFNPFLDPKCNWALHHMDFFPININRAPYSDLLRVPGIGVNSAKRIVIARRSATLQFNDLKKLGVVLKRAQYFITCGGKATGSLKITQDKVLQSLMSEKTLGMYHQSFPLQSQNKQLSLFEQPPMILSGYPQEDLQRCLTSPI</sequence>
<dbReference type="InterPro" id="IPR007197">
    <property type="entry name" value="rSAM"/>
</dbReference>
<keyword evidence="2" id="KW-0479">Metal-binding</keyword>
<dbReference type="SFLD" id="SFLDG01102">
    <property type="entry name" value="Uncharacterised_Radical_SAM_Su"/>
    <property type="match status" value="1"/>
</dbReference>
<dbReference type="InterPro" id="IPR023874">
    <property type="entry name" value="DNA_rSAM_put"/>
</dbReference>
<evidence type="ECO:0000313" key="5">
    <source>
        <dbReference type="EMBL" id="EIW15543.1"/>
    </source>
</evidence>
<dbReference type="PANTHER" id="PTHR21180">
    <property type="entry name" value="ENDONUCLEASE/EXONUCLEASE/PHOSPHATASE FAMILY DOMAIN-CONTAINING PROTEIN 1"/>
    <property type="match status" value="1"/>
</dbReference>
<dbReference type="GO" id="GO:0046872">
    <property type="term" value="F:metal ion binding"/>
    <property type="evidence" value="ECO:0007669"/>
    <property type="project" value="UniProtKB-KW"/>
</dbReference>
<accession>I8R9S0</accession>
<evidence type="ECO:0000256" key="1">
    <source>
        <dbReference type="ARBA" id="ARBA00022691"/>
    </source>
</evidence>
<keyword evidence="1" id="KW-0949">S-adenosyl-L-methionine</keyword>
<dbReference type="SUPFAM" id="SSF47781">
    <property type="entry name" value="RuvA domain 2-like"/>
    <property type="match status" value="1"/>
</dbReference>
<dbReference type="InterPro" id="IPR051675">
    <property type="entry name" value="Endo/Exo/Phosphatase_dom_1"/>
</dbReference>
<gene>
    <name evidence="5" type="ORF">FB4_1232</name>
</gene>
<keyword evidence="4" id="KW-0411">Iron-sulfur</keyword>
<dbReference type="Gene3D" id="3.20.20.70">
    <property type="entry name" value="Aldolase class I"/>
    <property type="match status" value="1"/>
</dbReference>
<dbReference type="InterPro" id="IPR010994">
    <property type="entry name" value="RuvA_2-like"/>
</dbReference>
<protein>
    <submittedName>
        <fullName evidence="5">DNA modification/repair radical SAM protein, putative</fullName>
    </submittedName>
</protein>
<dbReference type="Pfam" id="PF12836">
    <property type="entry name" value="HHH_3"/>
    <property type="match status" value="1"/>
</dbReference>
<keyword evidence="3" id="KW-0408">Iron</keyword>
<dbReference type="Proteomes" id="UP000004324">
    <property type="component" value="Unassembled WGS sequence"/>
</dbReference>
<dbReference type="SFLD" id="SFLDS00029">
    <property type="entry name" value="Radical_SAM"/>
    <property type="match status" value="1"/>
</dbReference>
<dbReference type="Gene3D" id="1.10.150.320">
    <property type="entry name" value="Photosystem II 12 kDa extrinsic protein"/>
    <property type="match status" value="1"/>
</dbReference>
<dbReference type="PATRIC" id="fig|1149862.3.peg.4257"/>
<dbReference type="InterPro" id="IPR058240">
    <property type="entry name" value="rSAM_sf"/>
</dbReference>
<dbReference type="NCBIfam" id="TIGR03916">
    <property type="entry name" value="rSAM_link_UDG"/>
    <property type="match status" value="1"/>
</dbReference>
<dbReference type="GO" id="GO:0051536">
    <property type="term" value="F:iron-sulfur cluster binding"/>
    <property type="evidence" value="ECO:0007669"/>
    <property type="project" value="UniProtKB-KW"/>
</dbReference>
<dbReference type="SUPFAM" id="SSF102114">
    <property type="entry name" value="Radical SAM enzymes"/>
    <property type="match status" value="1"/>
</dbReference>
<dbReference type="RefSeq" id="WP_007938117.1">
    <property type="nucleotide sequence ID" value="NZ_AKVJ01000076.1"/>
</dbReference>
<dbReference type="OrthoDB" id="9801154at2"/>
<evidence type="ECO:0000256" key="2">
    <source>
        <dbReference type="ARBA" id="ARBA00022723"/>
    </source>
</evidence>
<evidence type="ECO:0000256" key="4">
    <source>
        <dbReference type="ARBA" id="ARBA00023014"/>
    </source>
</evidence>
<reference evidence="5 6" key="1">
    <citation type="journal article" date="2012" name="J. Bacteriol.">
        <title>Draft Genome Sequences for Two Metal-Reducing Pelosinus fermentans Strains Isolated from a Cr(VI)-Contaminated Site and for Type Strain R7.</title>
        <authorList>
            <person name="Brown S.D."/>
            <person name="Podar M."/>
            <person name="Klingeman D.M."/>
            <person name="Johnson C.M."/>
            <person name="Yang Z.K."/>
            <person name="Utturkar S.M."/>
            <person name="Land M.L."/>
            <person name="Mosher J.J."/>
            <person name="Hurt R.A.Jr."/>
            <person name="Phelps T.J."/>
            <person name="Palumbo A.V."/>
            <person name="Arkin A.P."/>
            <person name="Hazen T.C."/>
            <person name="Elias D.A."/>
        </authorList>
    </citation>
    <scope>NUCLEOTIDE SEQUENCE [LARGE SCALE GENOMIC DNA]</scope>
    <source>
        <strain evidence="5 6">B4</strain>
    </source>
</reference>
<dbReference type="EMBL" id="AKVJ01000076">
    <property type="protein sequence ID" value="EIW15543.1"/>
    <property type="molecule type" value="Genomic_DNA"/>
</dbReference>
<comment type="caution">
    <text evidence="5">The sequence shown here is derived from an EMBL/GenBank/DDBJ whole genome shotgun (WGS) entry which is preliminary data.</text>
</comment>
<dbReference type="CDD" id="cd01335">
    <property type="entry name" value="Radical_SAM"/>
    <property type="match status" value="1"/>
</dbReference>
<proteinExistence type="predicted"/>